<dbReference type="InterPro" id="IPR004841">
    <property type="entry name" value="AA-permease/SLC12A_dom"/>
</dbReference>
<evidence type="ECO:0000256" key="5">
    <source>
        <dbReference type="ARBA" id="ARBA00022989"/>
    </source>
</evidence>
<proteinExistence type="predicted"/>
<feature type="transmembrane region" description="Helical" evidence="7">
    <location>
        <begin position="246"/>
        <end position="265"/>
    </location>
</feature>
<feature type="transmembrane region" description="Helical" evidence="7">
    <location>
        <begin position="197"/>
        <end position="215"/>
    </location>
</feature>
<gene>
    <name evidence="9" type="ORF">JX265_008332</name>
</gene>
<keyword evidence="5 7" id="KW-1133">Transmembrane helix</keyword>
<feature type="transmembrane region" description="Helical" evidence="7">
    <location>
        <begin position="339"/>
        <end position="358"/>
    </location>
</feature>
<dbReference type="Gene3D" id="1.20.1740.10">
    <property type="entry name" value="Amino acid/polyamine transporter I"/>
    <property type="match status" value="1"/>
</dbReference>
<feature type="transmembrane region" description="Helical" evidence="7">
    <location>
        <begin position="286"/>
        <end position="304"/>
    </location>
</feature>
<feature type="transmembrane region" description="Helical" evidence="7">
    <location>
        <begin position="134"/>
        <end position="157"/>
    </location>
</feature>
<keyword evidence="4" id="KW-0029">Amino-acid transport</keyword>
<dbReference type="AlphaFoldDB" id="A0A9P9WHT2"/>
<reference evidence="9" key="1">
    <citation type="submission" date="2021-03" db="EMBL/GenBank/DDBJ databases">
        <title>Revisited historic fungal species revealed as producer of novel bioactive compounds through whole genome sequencing and comparative genomics.</title>
        <authorList>
            <person name="Vignolle G.A."/>
            <person name="Hochenegger N."/>
            <person name="Mach R.L."/>
            <person name="Mach-Aigner A.R."/>
            <person name="Javad Rahimi M."/>
            <person name="Salim K.A."/>
            <person name="Chan C.M."/>
            <person name="Lim L.B.L."/>
            <person name="Cai F."/>
            <person name="Druzhinina I.S."/>
            <person name="U'Ren J.M."/>
            <person name="Derntl C."/>
        </authorList>
    </citation>
    <scope>NUCLEOTIDE SEQUENCE</scope>
    <source>
        <strain evidence="9">TUCIM 5799</strain>
    </source>
</reference>
<evidence type="ECO:0000313" key="9">
    <source>
        <dbReference type="EMBL" id="KAI1864608.1"/>
    </source>
</evidence>
<comment type="caution">
    <text evidence="9">The sequence shown here is derived from an EMBL/GenBank/DDBJ whole genome shotgun (WGS) entry which is preliminary data.</text>
</comment>
<keyword evidence="2" id="KW-0813">Transport</keyword>
<dbReference type="Proteomes" id="UP000829685">
    <property type="component" value="Unassembled WGS sequence"/>
</dbReference>
<feature type="transmembrane region" description="Helical" evidence="7">
    <location>
        <begin position="84"/>
        <end position="108"/>
    </location>
</feature>
<feature type="transmembrane region" description="Helical" evidence="7">
    <location>
        <begin position="379"/>
        <end position="401"/>
    </location>
</feature>
<sequence length="559" mass="61502">MPTLDGKKDATQSQIFGSPHLAHTTSRGVGDCEAAEVVSDLQTETKRNIKSRHAQMLALGGTIGTALFVGTGQALAVSGPANLFLAYSIICFFVYGIVLGVAEVAAYLPLPGSSMSFHATRYVSQSLGFAMGWLYWYSFGILIAYEITAAALVIQYWNNPVPIVVWITIMMVVIVLLNTAPVRIYAETEFWFASIKVIMIIGLLILAVVLCLGGGPNGDRIGFSYWNEPRPMNDYLVDGAKGRFCAFIYALVFSSFAFSFGPELVAVTGGEMRKPRTNMPIAAKNFAWRLLAFYALGSLAISVICRSDAEGLTDGGYGASASPWVIAIKEAGIPILDSIINAGIIVSAWSSGNSFLYMSSRSLYSLAKTGNAPAVFARCNRWGVPIYAVLVSALFAPLAYLNVGNSTSEVFNWFVNLTNTAGFNSWICCCIILIRFRKACVAQGVENLPYTSPFQPYVAWTCMVFFTMLLCLNGFSVFFPNQWSATSFLTAYIGAPIFLVIYFGHRIFHWNDAWVIDPLQVDLYTDLDAFKENETDVELVQGKKGFHYRIVRLVRHLWE</sequence>
<dbReference type="GO" id="GO:0015171">
    <property type="term" value="F:amino acid transmembrane transporter activity"/>
    <property type="evidence" value="ECO:0007669"/>
    <property type="project" value="TreeGrafter"/>
</dbReference>
<feature type="transmembrane region" description="Helical" evidence="7">
    <location>
        <begin position="485"/>
        <end position="504"/>
    </location>
</feature>
<dbReference type="GO" id="GO:0016020">
    <property type="term" value="C:membrane"/>
    <property type="evidence" value="ECO:0007669"/>
    <property type="project" value="UniProtKB-SubCell"/>
</dbReference>
<feature type="transmembrane region" description="Helical" evidence="7">
    <location>
        <begin position="457"/>
        <end position="479"/>
    </location>
</feature>
<evidence type="ECO:0000256" key="4">
    <source>
        <dbReference type="ARBA" id="ARBA00022970"/>
    </source>
</evidence>
<dbReference type="EMBL" id="JAFIMR010000023">
    <property type="protein sequence ID" value="KAI1864608.1"/>
    <property type="molecule type" value="Genomic_DNA"/>
</dbReference>
<feature type="domain" description="Amino acid permease/ SLC12A" evidence="8">
    <location>
        <begin position="53"/>
        <end position="508"/>
    </location>
</feature>
<name>A0A9P9WHT2_9PEZI</name>
<dbReference type="Pfam" id="PF00324">
    <property type="entry name" value="AA_permease"/>
    <property type="match status" value="1"/>
</dbReference>
<dbReference type="PIRSF" id="PIRSF006060">
    <property type="entry name" value="AA_transporter"/>
    <property type="match status" value="1"/>
</dbReference>
<feature type="transmembrane region" description="Helical" evidence="7">
    <location>
        <begin position="413"/>
        <end position="436"/>
    </location>
</feature>
<keyword evidence="6 7" id="KW-0472">Membrane</keyword>
<feature type="transmembrane region" description="Helical" evidence="7">
    <location>
        <begin position="56"/>
        <end position="78"/>
    </location>
</feature>
<comment type="subcellular location">
    <subcellularLocation>
        <location evidence="1">Membrane</location>
        <topology evidence="1">Multi-pass membrane protein</topology>
    </subcellularLocation>
</comment>
<evidence type="ECO:0000256" key="1">
    <source>
        <dbReference type="ARBA" id="ARBA00004141"/>
    </source>
</evidence>
<dbReference type="PROSITE" id="PS00218">
    <property type="entry name" value="AMINO_ACID_PERMEASE_1"/>
    <property type="match status" value="1"/>
</dbReference>
<feature type="transmembrane region" description="Helical" evidence="7">
    <location>
        <begin position="163"/>
        <end position="185"/>
    </location>
</feature>
<accession>A0A9P9WHT2</accession>
<keyword evidence="3 7" id="KW-0812">Transmembrane</keyword>
<dbReference type="InterPro" id="IPR004840">
    <property type="entry name" value="Amino_acid_permease_CS"/>
</dbReference>
<dbReference type="PANTHER" id="PTHR43341">
    <property type="entry name" value="AMINO ACID PERMEASE"/>
    <property type="match status" value="1"/>
</dbReference>
<dbReference type="FunFam" id="1.20.1740.10:FF:000006">
    <property type="entry name" value="General amino acid permease"/>
    <property type="match status" value="1"/>
</dbReference>
<keyword evidence="10" id="KW-1185">Reference proteome</keyword>
<organism evidence="9 10">
    <name type="scientific">Neoarthrinium moseri</name>
    <dbReference type="NCBI Taxonomy" id="1658444"/>
    <lineage>
        <taxon>Eukaryota</taxon>
        <taxon>Fungi</taxon>
        <taxon>Dikarya</taxon>
        <taxon>Ascomycota</taxon>
        <taxon>Pezizomycotina</taxon>
        <taxon>Sordariomycetes</taxon>
        <taxon>Xylariomycetidae</taxon>
        <taxon>Amphisphaeriales</taxon>
        <taxon>Apiosporaceae</taxon>
        <taxon>Neoarthrinium</taxon>
    </lineage>
</organism>
<evidence type="ECO:0000259" key="8">
    <source>
        <dbReference type="Pfam" id="PF00324"/>
    </source>
</evidence>
<evidence type="ECO:0000256" key="2">
    <source>
        <dbReference type="ARBA" id="ARBA00022448"/>
    </source>
</evidence>
<evidence type="ECO:0000256" key="3">
    <source>
        <dbReference type="ARBA" id="ARBA00022692"/>
    </source>
</evidence>
<dbReference type="PANTHER" id="PTHR43341:SF38">
    <property type="entry name" value="PROLINE TRANSPORTER (EUROFUNG)"/>
    <property type="match status" value="1"/>
</dbReference>
<evidence type="ECO:0000256" key="7">
    <source>
        <dbReference type="SAM" id="Phobius"/>
    </source>
</evidence>
<evidence type="ECO:0000256" key="6">
    <source>
        <dbReference type="ARBA" id="ARBA00023136"/>
    </source>
</evidence>
<dbReference type="InterPro" id="IPR050524">
    <property type="entry name" value="APC_YAT"/>
</dbReference>
<evidence type="ECO:0000313" key="10">
    <source>
        <dbReference type="Proteomes" id="UP000829685"/>
    </source>
</evidence>
<protein>
    <recommendedName>
        <fullName evidence="8">Amino acid permease/ SLC12A domain-containing protein</fullName>
    </recommendedName>
</protein>